<dbReference type="SUPFAM" id="SSF47413">
    <property type="entry name" value="lambda repressor-like DNA-binding domains"/>
    <property type="match status" value="1"/>
</dbReference>
<evidence type="ECO:0000313" key="6">
    <source>
        <dbReference type="Proteomes" id="UP000199515"/>
    </source>
</evidence>
<keyword evidence="6" id="KW-1185">Reference proteome</keyword>
<feature type="repeat" description="WD" evidence="3">
    <location>
        <begin position="987"/>
        <end position="1028"/>
    </location>
</feature>
<dbReference type="SMART" id="SM00530">
    <property type="entry name" value="HTH_XRE"/>
    <property type="match status" value="1"/>
</dbReference>
<evidence type="ECO:0000259" key="4">
    <source>
        <dbReference type="PROSITE" id="PS50943"/>
    </source>
</evidence>
<dbReference type="OrthoDB" id="192618at2"/>
<evidence type="ECO:0000256" key="3">
    <source>
        <dbReference type="PROSITE-ProRule" id="PRU00221"/>
    </source>
</evidence>
<dbReference type="PROSITE" id="PS50082">
    <property type="entry name" value="WD_REPEATS_2"/>
    <property type="match status" value="10"/>
</dbReference>
<feature type="repeat" description="WD" evidence="3">
    <location>
        <begin position="733"/>
        <end position="766"/>
    </location>
</feature>
<dbReference type="InterPro" id="IPR001387">
    <property type="entry name" value="Cro/C1-type_HTH"/>
</dbReference>
<dbReference type="InterPro" id="IPR015943">
    <property type="entry name" value="WD40/YVTN_repeat-like_dom_sf"/>
</dbReference>
<dbReference type="Pfam" id="PF20703">
    <property type="entry name" value="nSTAND1"/>
    <property type="match status" value="2"/>
</dbReference>
<dbReference type="InterPro" id="IPR050505">
    <property type="entry name" value="WDR55/POC1"/>
</dbReference>
<name>A0A1H2SKX8_9PSEU</name>
<feature type="repeat" description="WD" evidence="3">
    <location>
        <begin position="951"/>
        <end position="974"/>
    </location>
</feature>
<dbReference type="SUPFAM" id="SSF50978">
    <property type="entry name" value="WD40 repeat-like"/>
    <property type="match status" value="2"/>
</dbReference>
<feature type="repeat" description="WD" evidence="3">
    <location>
        <begin position="1122"/>
        <end position="1163"/>
    </location>
</feature>
<dbReference type="InterPro" id="IPR019775">
    <property type="entry name" value="WD40_repeat_CS"/>
</dbReference>
<dbReference type="InterPro" id="IPR010982">
    <property type="entry name" value="Lambda_DNA-bd_dom_sf"/>
</dbReference>
<dbReference type="InterPro" id="IPR049052">
    <property type="entry name" value="nSTAND1"/>
</dbReference>
<dbReference type="RefSeq" id="WP_091285473.1">
    <property type="nucleotide sequence ID" value="NZ_FNON01000001.1"/>
</dbReference>
<accession>A0A1H2SKX8</accession>
<dbReference type="AlphaFoldDB" id="A0A1H2SKX8"/>
<dbReference type="SUPFAM" id="SSF52540">
    <property type="entry name" value="P-loop containing nucleoside triphosphate hydrolases"/>
    <property type="match status" value="1"/>
</dbReference>
<feature type="repeat" description="WD" evidence="3">
    <location>
        <begin position="690"/>
        <end position="723"/>
    </location>
</feature>
<dbReference type="InterPro" id="IPR027417">
    <property type="entry name" value="P-loop_NTPase"/>
</dbReference>
<dbReference type="STRING" id="589385.SAMN05421504_101256"/>
<dbReference type="Gene3D" id="2.130.10.10">
    <property type="entry name" value="YVTN repeat-like/Quinoprotein amine dehydrogenase"/>
    <property type="match status" value="4"/>
</dbReference>
<dbReference type="InterPro" id="IPR036322">
    <property type="entry name" value="WD40_repeat_dom_sf"/>
</dbReference>
<dbReference type="SMART" id="SM00320">
    <property type="entry name" value="WD40"/>
    <property type="match status" value="13"/>
</dbReference>
<dbReference type="EMBL" id="FNON01000001">
    <property type="protein sequence ID" value="SDW32167.1"/>
    <property type="molecule type" value="Genomic_DNA"/>
</dbReference>
<protein>
    <submittedName>
        <fullName evidence="5">WD40 repeat</fullName>
    </submittedName>
</protein>
<keyword evidence="2" id="KW-0677">Repeat</keyword>
<gene>
    <name evidence="5" type="ORF">SAMN05421504_101256</name>
</gene>
<feature type="repeat" description="WD" evidence="3">
    <location>
        <begin position="1032"/>
        <end position="1065"/>
    </location>
</feature>
<feature type="repeat" description="WD" evidence="3">
    <location>
        <begin position="1077"/>
        <end position="1110"/>
    </location>
</feature>
<sequence length="1190" mass="125605">MEESPSFGAELRRIRTGQGMSLADLANLVHYSRGYLSKLETGARPVSVDLAHQLDDALDAAGLLVRLAEAAQRPQCPYRGLAAFGSADAAWFFGREDTTRELLAVAERALGNRKPVVVVGPSGAGKSSVVRAGLLPALAEAGPARPVRVLTPASSPVIERPAAPEVLVVDQFEEIFTLRDDERDRREFIESLAGIAAEGSLVVLSLRADFYARCLRYPDLLEGLRQNQVTVGPMTETQLRAAITGPAERAGLTLEAGLVELLVNDAEALPLLSHALMATWAEREGTTLTVAGYHRTGGIANAVASTAEQVYAALTPPDRDAARRLLLRLVRIGEREQDTRRPAGLDTVASDSATALGELTSARLLTTDADTVTIAHEALLSAWPRLRDWINADRDGLRVHHQLAEATAAWEAERRHPSMLYRGPRLVLAADWAAEHADRLGGAERDFLTASQDRERAVAERERRHTRRLRLLVAGLAVLTVLAGVATTIAVVQNSASARERDIAVSRQLASEAGQTRLTDPSLAAQLNLAAYRVADTPEARGGLLSASGTVHVTSSKPHSDTITDLAFSADGRTLVTSGLDGTTRFSDVAHAGEPVPGAVLRTGAATVTALALDPVTGLLATADKPAATGLWTTTSDGRPVRAGEVAGPGQATAVALSHGGRLLAIGQEDGGVAVWDVGDPARPVARGTLPAHRGAVRSLVFAPHASLLLTGGDDFAGGLWDLAGPPVRLASLDTHTATIRAVAFSADGTTAATGSDDHSVDLFSLADVRRPVRGLRLSGHTNAIRGLTFSPDGRTIATAGDDQTVRLWAAADGTLLTSMAQPQPARRAAFSPDGRMFATGDAAGGLWLWHLPPPVFADRAGTTTLAFDPHRPQLAVGDREGRVHLRALGDRRELGVLSEQGGPVGTLAYDPRGPVLAVAGEDQVTRLWDVADPAHARVVASLGDRTTGHALAFRPDGRVLAVTGVDHTVTLWDTTEPAWPVRLPALSGHGNDIFGLAFSPDGRLLATGSNDYSGRLWDVADPRAPRLLTRLTDHTNAVSSVAFAPDGRTLATASNDHTVHLLDLGDPARPVLLSELTGHAAPVSSVAFSPDGKLVATASDDGSSRIWEVTDRAKPNPPAVLTGHTGLAYVVAFSPDGKQVASSGEDQTVRLWSTDPAEVAGRLCALASPLSPDQWDRRVFTVPFRRLCG</sequence>
<dbReference type="Gene3D" id="1.10.260.40">
    <property type="entry name" value="lambda repressor-like DNA-binding domains"/>
    <property type="match status" value="1"/>
</dbReference>
<dbReference type="Pfam" id="PF00400">
    <property type="entry name" value="WD40"/>
    <property type="match status" value="10"/>
</dbReference>
<dbReference type="CDD" id="cd00093">
    <property type="entry name" value="HTH_XRE"/>
    <property type="match status" value="1"/>
</dbReference>
<dbReference type="PROSITE" id="PS50294">
    <property type="entry name" value="WD_REPEATS_REGION"/>
    <property type="match status" value="8"/>
</dbReference>
<dbReference type="Pfam" id="PF13560">
    <property type="entry name" value="HTH_31"/>
    <property type="match status" value="1"/>
</dbReference>
<reference evidence="5 6" key="1">
    <citation type="submission" date="2016-10" db="EMBL/GenBank/DDBJ databases">
        <authorList>
            <person name="de Groot N.N."/>
        </authorList>
    </citation>
    <scope>NUCLEOTIDE SEQUENCE [LARGE SCALE GENOMIC DNA]</scope>
    <source>
        <strain evidence="5 6">CPCC 202699</strain>
    </source>
</reference>
<proteinExistence type="predicted"/>
<organism evidence="5 6">
    <name type="scientific">Amycolatopsis xylanica</name>
    <dbReference type="NCBI Taxonomy" id="589385"/>
    <lineage>
        <taxon>Bacteria</taxon>
        <taxon>Bacillati</taxon>
        <taxon>Actinomycetota</taxon>
        <taxon>Actinomycetes</taxon>
        <taxon>Pseudonocardiales</taxon>
        <taxon>Pseudonocardiaceae</taxon>
        <taxon>Amycolatopsis</taxon>
    </lineage>
</organism>
<dbReference type="PANTHER" id="PTHR44019:SF8">
    <property type="entry name" value="POC1 CENTRIOLAR PROTEIN HOMOLOG"/>
    <property type="match status" value="1"/>
</dbReference>
<dbReference type="Proteomes" id="UP000199515">
    <property type="component" value="Unassembled WGS sequence"/>
</dbReference>
<feature type="domain" description="HTH cro/C1-type" evidence="4">
    <location>
        <begin position="11"/>
        <end position="64"/>
    </location>
</feature>
<evidence type="ECO:0000313" key="5">
    <source>
        <dbReference type="EMBL" id="SDW32167.1"/>
    </source>
</evidence>
<evidence type="ECO:0000256" key="1">
    <source>
        <dbReference type="ARBA" id="ARBA00022574"/>
    </source>
</evidence>
<evidence type="ECO:0000256" key="2">
    <source>
        <dbReference type="ARBA" id="ARBA00022737"/>
    </source>
</evidence>
<dbReference type="PANTHER" id="PTHR44019">
    <property type="entry name" value="WD REPEAT-CONTAINING PROTEIN 55"/>
    <property type="match status" value="1"/>
</dbReference>
<dbReference type="CDD" id="cd00200">
    <property type="entry name" value="WD40"/>
    <property type="match status" value="2"/>
</dbReference>
<dbReference type="InterPro" id="IPR001680">
    <property type="entry name" value="WD40_rpt"/>
</dbReference>
<feature type="repeat" description="WD" evidence="3">
    <location>
        <begin position="556"/>
        <end position="589"/>
    </location>
</feature>
<dbReference type="PROSITE" id="PS00678">
    <property type="entry name" value="WD_REPEATS_1"/>
    <property type="match status" value="2"/>
</dbReference>
<dbReference type="PROSITE" id="PS50943">
    <property type="entry name" value="HTH_CROC1"/>
    <property type="match status" value="1"/>
</dbReference>
<keyword evidence="1 3" id="KW-0853">WD repeat</keyword>
<dbReference type="GO" id="GO:0003677">
    <property type="term" value="F:DNA binding"/>
    <property type="evidence" value="ECO:0007669"/>
    <property type="project" value="InterPro"/>
</dbReference>
<feature type="repeat" description="WD" evidence="3">
    <location>
        <begin position="778"/>
        <end position="819"/>
    </location>
</feature>
<feature type="repeat" description="WD" evidence="3">
    <location>
        <begin position="898"/>
        <end position="939"/>
    </location>
</feature>
<dbReference type="SUPFAM" id="SSF50960">
    <property type="entry name" value="TolB, C-terminal domain"/>
    <property type="match status" value="1"/>
</dbReference>